<keyword evidence="2" id="KW-1185">Reference proteome</keyword>
<dbReference type="EMBL" id="JNCA01000024">
    <property type="protein sequence ID" value="KDN54341.1"/>
    <property type="molecule type" value="Genomic_DNA"/>
</dbReference>
<reference evidence="1 2" key="1">
    <citation type="submission" date="2014-05" db="EMBL/GenBank/DDBJ databases">
        <title>Genome Sequence of Flavobacterium sp. EM1321.</title>
        <authorList>
            <person name="Shin S.-K."/>
            <person name="Yi H."/>
        </authorList>
    </citation>
    <scope>NUCLEOTIDE SEQUENCE [LARGE SCALE GENOMIC DNA]</scope>
    <source>
        <strain evidence="1 2">EM1321</strain>
    </source>
</reference>
<sequence>MAKALFIINSIIWLKPDAIESRLKLPGSRLQQGSTSFLKLKP</sequence>
<evidence type="ECO:0000313" key="1">
    <source>
        <dbReference type="EMBL" id="KDN54341.1"/>
    </source>
</evidence>
<dbReference type="AlphaFoldDB" id="A0A066WKL3"/>
<protein>
    <submittedName>
        <fullName evidence="1">Uncharacterized protein</fullName>
    </submittedName>
</protein>
<accession>A0A066WKL3</accession>
<name>A0A066WKL3_9FLAO</name>
<evidence type="ECO:0000313" key="2">
    <source>
        <dbReference type="Proteomes" id="UP000027064"/>
    </source>
</evidence>
<dbReference type="Proteomes" id="UP000027064">
    <property type="component" value="Unassembled WGS sequence"/>
</dbReference>
<gene>
    <name evidence="1" type="ORF">FEM21_25920</name>
</gene>
<dbReference type="PATRIC" id="fig|1492738.3.peg.2579"/>
<proteinExistence type="predicted"/>
<comment type="caution">
    <text evidence="1">The sequence shown here is derived from an EMBL/GenBank/DDBJ whole genome shotgun (WGS) entry which is preliminary data.</text>
</comment>
<organism evidence="1 2">
    <name type="scientific">Flavobacterium seoulense</name>
    <dbReference type="NCBI Taxonomy" id="1492738"/>
    <lineage>
        <taxon>Bacteria</taxon>
        <taxon>Pseudomonadati</taxon>
        <taxon>Bacteroidota</taxon>
        <taxon>Flavobacteriia</taxon>
        <taxon>Flavobacteriales</taxon>
        <taxon>Flavobacteriaceae</taxon>
        <taxon>Flavobacterium</taxon>
    </lineage>
</organism>